<feature type="region of interest" description="Disordered" evidence="2">
    <location>
        <begin position="81"/>
        <end position="124"/>
    </location>
</feature>
<dbReference type="AlphaFoldDB" id="A0AA36HRR4"/>
<evidence type="ECO:0000313" key="4">
    <source>
        <dbReference type="EMBL" id="CAJ1374126.1"/>
    </source>
</evidence>
<sequence length="352" mass="38313">MAMAMLASKHVQLKYRNSFIDVEESDQEEEPSDRKGRASSAPPLAPRASTMTTAMHEEANMHRYVCHLSSAINKLQSCGYGENSTASTADEDGASPVSSASADSVARVGPGPEPAAQDESYLAPSRGSLGHPELCRRPCIYVAVGHCENGSACSFCHMPHEEKAPKLDKRQRGILQNLSRRELLALVLQSCQPKARLLGPAVHEILSLLEAEAANGPLPAWINERDARNLQKTLRRMNFSNLIGLVTHQAPSRGLALESAQLIADALEKLRHFSEHTFSSSLSTGVGHFPGCFPGHVPPNWLNLSNPVTWSFYSFGVSLIPIFGKGGKALEAEKPFVIICGDHCRQQRSSWL</sequence>
<dbReference type="PROSITE" id="PS50103">
    <property type="entry name" value="ZF_C3H1"/>
    <property type="match status" value="1"/>
</dbReference>
<keyword evidence="1" id="KW-0479">Metal-binding</keyword>
<accession>A0AA36HRR4</accession>
<dbReference type="Proteomes" id="UP001178507">
    <property type="component" value="Unassembled WGS sequence"/>
</dbReference>
<gene>
    <name evidence="4" type="ORF">EVOR1521_LOCUS3752</name>
</gene>
<reference evidence="4" key="1">
    <citation type="submission" date="2023-08" db="EMBL/GenBank/DDBJ databases">
        <authorList>
            <person name="Chen Y."/>
            <person name="Shah S."/>
            <person name="Dougan E. K."/>
            <person name="Thang M."/>
            <person name="Chan C."/>
        </authorList>
    </citation>
    <scope>NUCLEOTIDE SEQUENCE</scope>
</reference>
<name>A0AA36HRR4_9DINO</name>
<feature type="region of interest" description="Disordered" evidence="2">
    <location>
        <begin position="23"/>
        <end position="48"/>
    </location>
</feature>
<evidence type="ECO:0000259" key="3">
    <source>
        <dbReference type="PROSITE" id="PS50103"/>
    </source>
</evidence>
<feature type="domain" description="C3H1-type" evidence="3">
    <location>
        <begin position="133"/>
        <end position="160"/>
    </location>
</feature>
<feature type="compositionally biased region" description="Low complexity" evidence="2">
    <location>
        <begin position="38"/>
        <end position="48"/>
    </location>
</feature>
<proteinExistence type="predicted"/>
<keyword evidence="5" id="KW-1185">Reference proteome</keyword>
<dbReference type="InterPro" id="IPR000571">
    <property type="entry name" value="Znf_CCCH"/>
</dbReference>
<dbReference type="EMBL" id="CAUJNA010000232">
    <property type="protein sequence ID" value="CAJ1374126.1"/>
    <property type="molecule type" value="Genomic_DNA"/>
</dbReference>
<feature type="compositionally biased region" description="Low complexity" evidence="2">
    <location>
        <begin position="94"/>
        <end position="108"/>
    </location>
</feature>
<evidence type="ECO:0000256" key="1">
    <source>
        <dbReference type="PROSITE-ProRule" id="PRU00723"/>
    </source>
</evidence>
<dbReference type="GO" id="GO:0008270">
    <property type="term" value="F:zinc ion binding"/>
    <property type="evidence" value="ECO:0007669"/>
    <property type="project" value="UniProtKB-KW"/>
</dbReference>
<feature type="zinc finger region" description="C3H1-type" evidence="1">
    <location>
        <begin position="133"/>
        <end position="160"/>
    </location>
</feature>
<keyword evidence="1" id="KW-0863">Zinc-finger</keyword>
<keyword evidence="1" id="KW-0862">Zinc</keyword>
<comment type="caution">
    <text evidence="4">The sequence shown here is derived from an EMBL/GenBank/DDBJ whole genome shotgun (WGS) entry which is preliminary data.</text>
</comment>
<protein>
    <recommendedName>
        <fullName evidence="3">C3H1-type domain-containing protein</fullName>
    </recommendedName>
</protein>
<organism evidence="4 5">
    <name type="scientific">Effrenium voratum</name>
    <dbReference type="NCBI Taxonomy" id="2562239"/>
    <lineage>
        <taxon>Eukaryota</taxon>
        <taxon>Sar</taxon>
        <taxon>Alveolata</taxon>
        <taxon>Dinophyceae</taxon>
        <taxon>Suessiales</taxon>
        <taxon>Symbiodiniaceae</taxon>
        <taxon>Effrenium</taxon>
    </lineage>
</organism>
<evidence type="ECO:0000313" key="5">
    <source>
        <dbReference type="Proteomes" id="UP001178507"/>
    </source>
</evidence>
<evidence type="ECO:0000256" key="2">
    <source>
        <dbReference type="SAM" id="MobiDB-lite"/>
    </source>
</evidence>